<dbReference type="InterPro" id="IPR016181">
    <property type="entry name" value="Acyl_CoA_acyltransferase"/>
</dbReference>
<name>A0A1H1Q5N6_9MICO</name>
<accession>A0A1H1Q5N6</accession>
<keyword evidence="5" id="KW-1185">Reference proteome</keyword>
<evidence type="ECO:0000256" key="1">
    <source>
        <dbReference type="ARBA" id="ARBA00022679"/>
    </source>
</evidence>
<dbReference type="InterPro" id="IPR050832">
    <property type="entry name" value="Bact_Acetyltransf"/>
</dbReference>
<keyword evidence="1" id="KW-0808">Transferase</keyword>
<evidence type="ECO:0000256" key="2">
    <source>
        <dbReference type="ARBA" id="ARBA00023315"/>
    </source>
</evidence>
<dbReference type="GO" id="GO:0016747">
    <property type="term" value="F:acyltransferase activity, transferring groups other than amino-acyl groups"/>
    <property type="evidence" value="ECO:0007669"/>
    <property type="project" value="InterPro"/>
</dbReference>
<dbReference type="Gene3D" id="3.40.630.30">
    <property type="match status" value="1"/>
</dbReference>
<protein>
    <submittedName>
        <fullName evidence="4">Mycothiol synthase</fullName>
    </submittedName>
</protein>
<dbReference type="InterPro" id="IPR000182">
    <property type="entry name" value="GNAT_dom"/>
</dbReference>
<keyword evidence="2" id="KW-0012">Acyltransferase</keyword>
<dbReference type="STRING" id="412690.SAMN04489834_1010"/>
<dbReference type="OrthoDB" id="9799092at2"/>
<dbReference type="PROSITE" id="PS51186">
    <property type="entry name" value="GNAT"/>
    <property type="match status" value="2"/>
</dbReference>
<dbReference type="Proteomes" id="UP000181956">
    <property type="component" value="Chromosome I"/>
</dbReference>
<organism evidence="4 5">
    <name type="scientific">Microterricola viridarii</name>
    <dbReference type="NCBI Taxonomy" id="412690"/>
    <lineage>
        <taxon>Bacteria</taxon>
        <taxon>Bacillati</taxon>
        <taxon>Actinomycetota</taxon>
        <taxon>Actinomycetes</taxon>
        <taxon>Micrococcales</taxon>
        <taxon>Microbacteriaceae</taxon>
        <taxon>Microterricola</taxon>
    </lineage>
</organism>
<dbReference type="CDD" id="cd04301">
    <property type="entry name" value="NAT_SF"/>
    <property type="match status" value="1"/>
</dbReference>
<proteinExistence type="predicted"/>
<dbReference type="PANTHER" id="PTHR43877">
    <property type="entry name" value="AMINOALKYLPHOSPHONATE N-ACETYLTRANSFERASE-RELATED-RELATED"/>
    <property type="match status" value="1"/>
</dbReference>
<reference evidence="5" key="1">
    <citation type="submission" date="2016-10" db="EMBL/GenBank/DDBJ databases">
        <authorList>
            <person name="Varghese N."/>
            <person name="Submissions S."/>
        </authorList>
    </citation>
    <scope>NUCLEOTIDE SEQUENCE [LARGE SCALE GENOMIC DNA]</scope>
    <source>
        <strain evidence="5">DSM 21772</strain>
    </source>
</reference>
<feature type="domain" description="N-acetyltransferase" evidence="3">
    <location>
        <begin position="203"/>
        <end position="361"/>
    </location>
</feature>
<evidence type="ECO:0000313" key="4">
    <source>
        <dbReference type="EMBL" id="SDS18309.1"/>
    </source>
</evidence>
<feature type="domain" description="N-acetyltransferase" evidence="3">
    <location>
        <begin position="37"/>
        <end position="200"/>
    </location>
</feature>
<dbReference type="SUPFAM" id="SSF55729">
    <property type="entry name" value="Acyl-CoA N-acyltransferases (Nat)"/>
    <property type="match status" value="2"/>
</dbReference>
<gene>
    <name evidence="4" type="ORF">SAMN04489834_1010</name>
</gene>
<evidence type="ECO:0000313" key="5">
    <source>
        <dbReference type="Proteomes" id="UP000181956"/>
    </source>
</evidence>
<evidence type="ECO:0000259" key="3">
    <source>
        <dbReference type="PROSITE" id="PS51186"/>
    </source>
</evidence>
<dbReference type="AlphaFoldDB" id="A0A1H1Q5N6"/>
<dbReference type="EMBL" id="LT629742">
    <property type="protein sequence ID" value="SDS18309.1"/>
    <property type="molecule type" value="Genomic_DNA"/>
</dbReference>
<sequence length="361" mass="39061">MNATATSTSLSPRSLSSLSERVSAPAALRMPRHPEVALWRPASLDDLDGIAAMQRAVDEADHPDWFTTREWIAGNLRAAHIDAARDTLVALGADGTVLAYGVVAEAPGAGERVQVYLLGGVHPLWREHGIGRELMAWQYGRALQRLAACDARLPGWITAFREEASRGAISVALRLGLRVTRYFSTMRRGLDVAIPALPAPSGVRIVPFTAELSAGALEARNDAFRDHWGNQPKAAESWDQWITGDVFRPDLSWLAVVDEAGDGGRPRTRVVGFSLASVNEDDGHARGLRSVYIDRVGTVRSHRGRGIAPACIAATLRAAQEAGLELAILDVDADSPTQAHTLYERLGFRAGERRLALVSVF</sequence>
<dbReference type="RefSeq" id="WP_083363072.1">
    <property type="nucleotide sequence ID" value="NZ_LT629742.1"/>
</dbReference>
<dbReference type="Pfam" id="PF00583">
    <property type="entry name" value="Acetyltransf_1"/>
    <property type="match status" value="1"/>
</dbReference>